<sequence length="751" mass="79085">MQYDEALRTAIGWLEQAGPSGTVLQVSGPPGAGKTQLLADLGRRFPAAVTVDCRGLTADRVAHAVLAGLGLRMDPSRDREPLRDALARHEGDAVVLLANAQWAGPLFSSREPTRVGGDLTAEIGLRSGGRVSVVVEVDGSHERVAVTRRKDVELAGRPAHEAPVARIVAEHPVLQALAAAETGTVPLAVWAFLAGALGVPATVAELSALAGRLPEIVAQHAADASDSEAVGFCTDGLKHLARRARPLTPDQQQALTTALHTALTDRPPSDEVRAYAAEALAVHAALADALPALLDTARALAHCTRYSLLQALPLHFTEGVPQHGVAADIHYLETDGIAPEGQGEWLAWLHWAATNRGATAWAAALADAGVPLSWRTAWSHHRPYGVLGPVPGETGKVDYLYPGVLDGAGAVAGQRLLPVFQEGDHVPPEGDDQAVERVWRLDDGTEPEPSTVVDLFYDVEGDLESVEGRGRFESTGDAALALDPHTPLRLPRSATASCLVTEGRWVLAGRGGLFAVDTARPEPAAGSDDADHSPHWAPPLIAPHTTAATWEFPTELVTPQGPTPAALARAFGPDACRRLPADAVPAGLDDATRRCLTETGVPVVNGQIYLATLPPLDETGLPTGDWEAEPAVPSPGDGPFHPLGTWIGSGAYLDAATGRIIQDGRSGASFELVVASSLPQYLALLCLYRTFQISPFATTAEHRDAARSLTQWASRIDPVVADSDMWDAVLSGSMESDLIVSGWDLPGLRPA</sequence>
<accession>A0ABP6E8L4</accession>
<name>A0ABP6E8L4_9ACTN</name>
<gene>
    <name evidence="1" type="ORF">GCM10009864_32160</name>
</gene>
<dbReference type="EMBL" id="BAAARK010000008">
    <property type="protein sequence ID" value="GAA2662135.1"/>
    <property type="molecule type" value="Genomic_DNA"/>
</dbReference>
<proteinExistence type="predicted"/>
<evidence type="ECO:0000313" key="2">
    <source>
        <dbReference type="Proteomes" id="UP001500994"/>
    </source>
</evidence>
<comment type="caution">
    <text evidence="1">The sequence shown here is derived from an EMBL/GenBank/DDBJ whole genome shotgun (WGS) entry which is preliminary data.</text>
</comment>
<evidence type="ECO:0008006" key="3">
    <source>
        <dbReference type="Google" id="ProtNLM"/>
    </source>
</evidence>
<organism evidence="1 2">
    <name type="scientific">Streptomyces lunalinharesii</name>
    <dbReference type="NCBI Taxonomy" id="333384"/>
    <lineage>
        <taxon>Bacteria</taxon>
        <taxon>Bacillati</taxon>
        <taxon>Actinomycetota</taxon>
        <taxon>Actinomycetes</taxon>
        <taxon>Kitasatosporales</taxon>
        <taxon>Streptomycetaceae</taxon>
        <taxon>Streptomyces</taxon>
    </lineage>
</organism>
<reference evidence="2" key="1">
    <citation type="journal article" date="2019" name="Int. J. Syst. Evol. Microbiol.">
        <title>The Global Catalogue of Microorganisms (GCM) 10K type strain sequencing project: providing services to taxonomists for standard genome sequencing and annotation.</title>
        <authorList>
            <consortium name="The Broad Institute Genomics Platform"/>
            <consortium name="The Broad Institute Genome Sequencing Center for Infectious Disease"/>
            <person name="Wu L."/>
            <person name="Ma J."/>
        </authorList>
    </citation>
    <scope>NUCLEOTIDE SEQUENCE [LARGE SCALE GENOMIC DNA]</scope>
    <source>
        <strain evidence="2">JCM 16374</strain>
    </source>
</reference>
<evidence type="ECO:0000313" key="1">
    <source>
        <dbReference type="EMBL" id="GAA2662135.1"/>
    </source>
</evidence>
<dbReference type="RefSeq" id="WP_344576033.1">
    <property type="nucleotide sequence ID" value="NZ_BAAARK010000008.1"/>
</dbReference>
<dbReference type="Proteomes" id="UP001500994">
    <property type="component" value="Unassembled WGS sequence"/>
</dbReference>
<protein>
    <recommendedName>
        <fullName evidence="3">AAA+ ATPase domain-containing protein</fullName>
    </recommendedName>
</protein>
<keyword evidence="2" id="KW-1185">Reference proteome</keyword>